<protein>
    <submittedName>
        <fullName evidence="1">Uncharacterized protein</fullName>
    </submittedName>
</protein>
<dbReference type="AlphaFoldDB" id="A0AAV4RDV8"/>
<evidence type="ECO:0000313" key="1">
    <source>
        <dbReference type="EMBL" id="GIY19141.1"/>
    </source>
</evidence>
<sequence>MKSHQLSLRGRQFGGTRGENELGLWSFIRLECGDETKENDLPQVKRQNEFCPAICGRRQLDVELLLPRVPGQRGGPHTLVAKMKYFNIDKRHARRLSDRPIRFSPLSRLLLSSWELPSSDSSQQTDLEI</sequence>
<dbReference type="EMBL" id="BPLR01007721">
    <property type="protein sequence ID" value="GIY19141.1"/>
    <property type="molecule type" value="Genomic_DNA"/>
</dbReference>
<organism evidence="1 2">
    <name type="scientific">Caerostris extrusa</name>
    <name type="common">Bark spider</name>
    <name type="synonym">Caerostris bankana</name>
    <dbReference type="NCBI Taxonomy" id="172846"/>
    <lineage>
        <taxon>Eukaryota</taxon>
        <taxon>Metazoa</taxon>
        <taxon>Ecdysozoa</taxon>
        <taxon>Arthropoda</taxon>
        <taxon>Chelicerata</taxon>
        <taxon>Arachnida</taxon>
        <taxon>Araneae</taxon>
        <taxon>Araneomorphae</taxon>
        <taxon>Entelegynae</taxon>
        <taxon>Araneoidea</taxon>
        <taxon>Araneidae</taxon>
        <taxon>Caerostris</taxon>
    </lineage>
</organism>
<evidence type="ECO:0000313" key="2">
    <source>
        <dbReference type="Proteomes" id="UP001054945"/>
    </source>
</evidence>
<keyword evidence="2" id="KW-1185">Reference proteome</keyword>
<gene>
    <name evidence="1" type="ORF">CEXT_550591</name>
</gene>
<proteinExistence type="predicted"/>
<accession>A0AAV4RDV8</accession>
<reference evidence="1 2" key="1">
    <citation type="submission" date="2021-06" db="EMBL/GenBank/DDBJ databases">
        <title>Caerostris extrusa draft genome.</title>
        <authorList>
            <person name="Kono N."/>
            <person name="Arakawa K."/>
        </authorList>
    </citation>
    <scope>NUCLEOTIDE SEQUENCE [LARGE SCALE GENOMIC DNA]</scope>
</reference>
<name>A0AAV4RDV8_CAEEX</name>
<comment type="caution">
    <text evidence="1">The sequence shown here is derived from an EMBL/GenBank/DDBJ whole genome shotgun (WGS) entry which is preliminary data.</text>
</comment>
<dbReference type="Proteomes" id="UP001054945">
    <property type="component" value="Unassembled WGS sequence"/>
</dbReference>